<comment type="domain">
    <text evidence="11">The J domain is necessary and sufficient to stimulate DnaK ATPase activity. Zinc center 1 plays an important role in the autonomous, DnaK-independent chaperone activity of DnaJ. Zinc center 2 is essential for interaction with DnaK and for DnaJ activity.</text>
</comment>
<feature type="binding site" evidence="11">
    <location>
        <position position="163"/>
    </location>
    <ligand>
        <name>Zn(2+)</name>
        <dbReference type="ChEBI" id="CHEBI:29105"/>
        <label>2</label>
    </ligand>
</feature>
<proteinExistence type="inferred from homology"/>
<evidence type="ECO:0000256" key="4">
    <source>
        <dbReference type="ARBA" id="ARBA00022737"/>
    </source>
</evidence>
<dbReference type="FunFam" id="1.10.287.110:FF:000031">
    <property type="entry name" value="Molecular chaperone DnaJ"/>
    <property type="match status" value="1"/>
</dbReference>
<dbReference type="GO" id="GO:0042026">
    <property type="term" value="P:protein refolding"/>
    <property type="evidence" value="ECO:0007669"/>
    <property type="project" value="TreeGrafter"/>
</dbReference>
<evidence type="ECO:0000256" key="11">
    <source>
        <dbReference type="HAMAP-Rule" id="MF_01152"/>
    </source>
</evidence>
<dbReference type="EMBL" id="CP041147">
    <property type="protein sequence ID" value="QDF65238.1"/>
    <property type="molecule type" value="Genomic_DNA"/>
</dbReference>
<dbReference type="CDD" id="cd06257">
    <property type="entry name" value="DnaJ"/>
    <property type="match status" value="1"/>
</dbReference>
<feature type="binding site" evidence="11">
    <location>
        <position position="203"/>
    </location>
    <ligand>
        <name>Zn(2+)</name>
        <dbReference type="ChEBI" id="CHEBI:29105"/>
        <label>1</label>
    </ligand>
</feature>
<dbReference type="InterPro" id="IPR001305">
    <property type="entry name" value="HSP_DnaJ_Cys-rich_dom"/>
</dbReference>
<organism evidence="15 16">
    <name type="scientific">Mycoplasma nasistruthionis</name>
    <dbReference type="NCBI Taxonomy" id="353852"/>
    <lineage>
        <taxon>Bacteria</taxon>
        <taxon>Bacillati</taxon>
        <taxon>Mycoplasmatota</taxon>
        <taxon>Mollicutes</taxon>
        <taxon>Mycoplasmataceae</taxon>
        <taxon>Mycoplasma</taxon>
    </lineage>
</organism>
<dbReference type="SUPFAM" id="SSF46565">
    <property type="entry name" value="Chaperone J-domain"/>
    <property type="match status" value="1"/>
</dbReference>
<dbReference type="InterPro" id="IPR001623">
    <property type="entry name" value="DnaJ_domain"/>
</dbReference>
<dbReference type="NCBIfam" id="TIGR02349">
    <property type="entry name" value="DnaJ_bact"/>
    <property type="match status" value="1"/>
</dbReference>
<evidence type="ECO:0000259" key="14">
    <source>
        <dbReference type="PROSITE" id="PS51188"/>
    </source>
</evidence>
<dbReference type="PROSITE" id="PS50076">
    <property type="entry name" value="DNAJ_2"/>
    <property type="match status" value="1"/>
</dbReference>
<dbReference type="GO" id="GO:0005737">
    <property type="term" value="C:cytoplasm"/>
    <property type="evidence" value="ECO:0007669"/>
    <property type="project" value="UniProtKB-SubCell"/>
</dbReference>
<gene>
    <name evidence="11 15" type="primary">dnaJ</name>
    <name evidence="15" type="ORF">FIV53_03040</name>
</gene>
<dbReference type="PROSITE" id="PS51188">
    <property type="entry name" value="ZF_CR"/>
    <property type="match status" value="1"/>
</dbReference>
<keyword evidence="16" id="KW-1185">Reference proteome</keyword>
<comment type="subunit">
    <text evidence="11">Homodimer.</text>
</comment>
<dbReference type="Pfam" id="PF00226">
    <property type="entry name" value="DnaJ"/>
    <property type="match status" value="1"/>
</dbReference>
<comment type="similarity">
    <text evidence="9 11">Belongs to the DnaJ family.</text>
</comment>
<reference evidence="15 16" key="1">
    <citation type="submission" date="2019-06" db="EMBL/GenBank/DDBJ databases">
        <title>Mycoplasma nasistruthionis sp. nov. str Ms03.</title>
        <authorList>
            <person name="Botes A."/>
        </authorList>
    </citation>
    <scope>NUCLEOTIDE SEQUENCE [LARGE SCALE GENOMIC DNA]</scope>
    <source>
        <strain evidence="15 16">Ms03</strain>
    </source>
</reference>
<keyword evidence="7 11" id="KW-0346">Stress response</keyword>
<name>A0A4Y6I8K1_9MOLU</name>
<feature type="domain" description="CR-type" evidence="14">
    <location>
        <begin position="133"/>
        <end position="215"/>
    </location>
</feature>
<feature type="domain" description="J" evidence="13">
    <location>
        <begin position="5"/>
        <end position="69"/>
    </location>
</feature>
<dbReference type="GO" id="GO:0009408">
    <property type="term" value="P:response to heat"/>
    <property type="evidence" value="ECO:0007669"/>
    <property type="project" value="InterPro"/>
</dbReference>
<feature type="binding site" evidence="11">
    <location>
        <position position="166"/>
    </location>
    <ligand>
        <name>Zn(2+)</name>
        <dbReference type="ChEBI" id="CHEBI:29105"/>
        <label>2</label>
    </ligand>
</feature>
<dbReference type="InterPro" id="IPR002939">
    <property type="entry name" value="DnaJ_C"/>
</dbReference>
<evidence type="ECO:0000259" key="13">
    <source>
        <dbReference type="PROSITE" id="PS50076"/>
    </source>
</evidence>
<evidence type="ECO:0000256" key="9">
    <source>
        <dbReference type="ARBA" id="ARBA00061004"/>
    </source>
</evidence>
<feature type="binding site" evidence="11">
    <location>
        <position position="192"/>
    </location>
    <ligand>
        <name>Zn(2+)</name>
        <dbReference type="ChEBI" id="CHEBI:29105"/>
        <label>2</label>
    </ligand>
</feature>
<comment type="function">
    <text evidence="11">Participates actively in the response to hyperosmotic and heat shock by preventing the aggregation of stress-denatured proteins and by disaggregating proteins, also in an autonomous, DnaK-independent fashion. Unfolded proteins bind initially to DnaJ; upon interaction with the DnaJ-bound protein, DnaK hydrolyzes its bound ATP, resulting in the formation of a stable complex. GrpE releases ADP from DnaK; ATP binding to DnaK triggers the release of the substrate protein, thus completing the reaction cycle. Several rounds of ATP-dependent interactions between DnaJ, DnaK and GrpE are required for fully efficient folding. Also involved, together with DnaK and GrpE, in the DNA replication of plasmids through activation of initiation proteins.</text>
</comment>
<dbReference type="InterPro" id="IPR008971">
    <property type="entry name" value="HSP40/DnaJ_pept-bd"/>
</dbReference>
<evidence type="ECO:0000256" key="8">
    <source>
        <dbReference type="ARBA" id="ARBA00023186"/>
    </source>
</evidence>
<evidence type="ECO:0000313" key="16">
    <source>
        <dbReference type="Proteomes" id="UP000315201"/>
    </source>
</evidence>
<feature type="binding site" evidence="11">
    <location>
        <position position="146"/>
    </location>
    <ligand>
        <name>Zn(2+)</name>
        <dbReference type="ChEBI" id="CHEBI:29105"/>
        <label>1</label>
    </ligand>
</feature>
<dbReference type="HAMAP" id="MF_01152">
    <property type="entry name" value="DnaJ"/>
    <property type="match status" value="1"/>
</dbReference>
<dbReference type="InterPro" id="IPR036410">
    <property type="entry name" value="HSP_DnaJ_Cys-rich_dom_sf"/>
</dbReference>
<dbReference type="AlphaFoldDB" id="A0A4Y6I8K1"/>
<evidence type="ECO:0000256" key="12">
    <source>
        <dbReference type="PROSITE-ProRule" id="PRU00546"/>
    </source>
</evidence>
<dbReference type="FunFam" id="2.10.230.10:FF:000002">
    <property type="entry name" value="Molecular chaperone DnaJ"/>
    <property type="match status" value="1"/>
</dbReference>
<comment type="caution">
    <text evidence="11">Lacks conserved residue(s) required for the propagation of feature annotation.</text>
</comment>
<keyword evidence="8 11" id="KW-0143">Chaperone</keyword>
<sequence length="366" mass="40262">MSKRDYYEVLGVSKNATDQEIKTAYRSLAKKYHPDKLKDGSSDEKMKEINEAYEVLSDSTKRQNYDAYGHAGANGANAGGGWGGFSGFSGGFGGFEDIFDMFTGGSRRSKTAKRDGDDKEASIQIDFLDAIHGKEIKQKLQKWELCPHCLGSGADHPSDAVKCSDCDGKGTVRKVVQSFFGQQVVEQACSTCEGTGKKITKKCRECKGSKYIRVEKTVTIKIPEGASSGMRLILNGYGDKGVNGGQPGDLYIRVYVKEHPYFVRNGLDLMLDMPISFIDILLEKTISVPTPYGSTDIKLKKTYTDSKVIVVPGKGVKNKGFQGDLKINIRIIIPDLKKKDIKTLNEALVDVEDQSNADFNKKVMKA</sequence>
<feature type="binding site" evidence="11">
    <location>
        <position position="206"/>
    </location>
    <ligand>
        <name>Zn(2+)</name>
        <dbReference type="ChEBI" id="CHEBI:29105"/>
        <label>1</label>
    </ligand>
</feature>
<dbReference type="GO" id="GO:0008270">
    <property type="term" value="F:zinc ion binding"/>
    <property type="evidence" value="ECO:0007669"/>
    <property type="project" value="UniProtKB-UniRule"/>
</dbReference>
<evidence type="ECO:0000256" key="2">
    <source>
        <dbReference type="ARBA" id="ARBA00022705"/>
    </source>
</evidence>
<keyword evidence="5 11" id="KW-0863">Zinc-finger</keyword>
<evidence type="ECO:0000313" key="15">
    <source>
        <dbReference type="EMBL" id="QDF65238.1"/>
    </source>
</evidence>
<keyword evidence="6 11" id="KW-0862">Zinc</keyword>
<dbReference type="SUPFAM" id="SSF49493">
    <property type="entry name" value="HSP40/DnaJ peptide-binding domain"/>
    <property type="match status" value="2"/>
</dbReference>
<keyword evidence="2 11" id="KW-0235">DNA replication</keyword>
<dbReference type="RefSeq" id="WP_208664775.1">
    <property type="nucleotide sequence ID" value="NZ_CP041147.1"/>
</dbReference>
<evidence type="ECO:0000256" key="7">
    <source>
        <dbReference type="ARBA" id="ARBA00023016"/>
    </source>
</evidence>
<evidence type="ECO:0000256" key="10">
    <source>
        <dbReference type="ARBA" id="ARBA00067609"/>
    </source>
</evidence>
<dbReference type="PRINTS" id="PR00625">
    <property type="entry name" value="JDOMAIN"/>
</dbReference>
<dbReference type="Gene3D" id="1.10.287.110">
    <property type="entry name" value="DnaJ domain"/>
    <property type="match status" value="1"/>
</dbReference>
<dbReference type="Gene3D" id="2.10.230.10">
    <property type="entry name" value="Heat shock protein DnaJ, cysteine-rich domain"/>
    <property type="match status" value="1"/>
</dbReference>
<dbReference type="Pfam" id="PF00684">
    <property type="entry name" value="DnaJ_CXXCXGXG"/>
    <property type="match status" value="1"/>
</dbReference>
<dbReference type="Gene3D" id="2.60.260.20">
    <property type="entry name" value="Urease metallochaperone UreE, N-terminal domain"/>
    <property type="match status" value="2"/>
</dbReference>
<dbReference type="GO" id="GO:0005524">
    <property type="term" value="F:ATP binding"/>
    <property type="evidence" value="ECO:0007669"/>
    <property type="project" value="InterPro"/>
</dbReference>
<dbReference type="CDD" id="cd10747">
    <property type="entry name" value="DnaJ_C"/>
    <property type="match status" value="1"/>
</dbReference>
<evidence type="ECO:0000256" key="3">
    <source>
        <dbReference type="ARBA" id="ARBA00022723"/>
    </source>
</evidence>
<feature type="binding site" evidence="11">
    <location>
        <position position="149"/>
    </location>
    <ligand>
        <name>Zn(2+)</name>
        <dbReference type="ChEBI" id="CHEBI:29105"/>
        <label>1</label>
    </ligand>
</feature>
<dbReference type="PANTHER" id="PTHR43096">
    <property type="entry name" value="DNAJ HOMOLOG 1, MITOCHONDRIAL-RELATED"/>
    <property type="match status" value="1"/>
</dbReference>
<dbReference type="Proteomes" id="UP000315201">
    <property type="component" value="Chromosome"/>
</dbReference>
<keyword evidence="3 11" id="KW-0479">Metal-binding</keyword>
<feature type="zinc finger region" description="CR-type" evidence="12">
    <location>
        <begin position="133"/>
        <end position="215"/>
    </location>
</feature>
<dbReference type="InterPro" id="IPR012724">
    <property type="entry name" value="DnaJ"/>
</dbReference>
<keyword evidence="1 11" id="KW-0963">Cytoplasm</keyword>
<accession>A0A4Y6I8K1</accession>
<evidence type="ECO:0000256" key="6">
    <source>
        <dbReference type="ARBA" id="ARBA00022833"/>
    </source>
</evidence>
<dbReference type="PANTHER" id="PTHR43096:SF10">
    <property type="entry name" value="CHAPERONE PROTEIN DNAJ A6, CHLOROPLASTIC"/>
    <property type="match status" value="1"/>
</dbReference>
<dbReference type="SUPFAM" id="SSF57938">
    <property type="entry name" value="DnaJ/Hsp40 cysteine-rich domain"/>
    <property type="match status" value="1"/>
</dbReference>
<dbReference type="CDD" id="cd10719">
    <property type="entry name" value="DnaJ_zf"/>
    <property type="match status" value="1"/>
</dbReference>
<comment type="cofactor">
    <cofactor evidence="11">
        <name>Zn(2+)</name>
        <dbReference type="ChEBI" id="CHEBI:29105"/>
    </cofactor>
    <text evidence="11">Binds 2 Zn(2+) ions per monomer.</text>
</comment>
<feature type="binding site" evidence="11">
    <location>
        <position position="189"/>
    </location>
    <ligand>
        <name>Zn(2+)</name>
        <dbReference type="ChEBI" id="CHEBI:29105"/>
        <label>2</label>
    </ligand>
</feature>
<evidence type="ECO:0000256" key="1">
    <source>
        <dbReference type="ARBA" id="ARBA00022490"/>
    </source>
</evidence>
<dbReference type="SMART" id="SM00271">
    <property type="entry name" value="DnaJ"/>
    <property type="match status" value="1"/>
</dbReference>
<dbReference type="InterPro" id="IPR036869">
    <property type="entry name" value="J_dom_sf"/>
</dbReference>
<protein>
    <recommendedName>
        <fullName evidence="10 11">Chaperone protein DnaJ</fullName>
    </recommendedName>
</protein>
<dbReference type="Pfam" id="PF01556">
    <property type="entry name" value="DnaJ_C"/>
    <property type="match status" value="1"/>
</dbReference>
<keyword evidence="4 11" id="KW-0677">Repeat</keyword>
<comment type="subcellular location">
    <subcellularLocation>
        <location evidence="11">Cytoplasm</location>
    </subcellularLocation>
</comment>
<dbReference type="GO" id="GO:0006260">
    <property type="term" value="P:DNA replication"/>
    <property type="evidence" value="ECO:0007669"/>
    <property type="project" value="UniProtKB-KW"/>
</dbReference>
<dbReference type="GO" id="GO:0031072">
    <property type="term" value="F:heat shock protein binding"/>
    <property type="evidence" value="ECO:0007669"/>
    <property type="project" value="InterPro"/>
</dbReference>
<dbReference type="GO" id="GO:0051082">
    <property type="term" value="F:unfolded protein binding"/>
    <property type="evidence" value="ECO:0007669"/>
    <property type="project" value="UniProtKB-UniRule"/>
</dbReference>
<evidence type="ECO:0000256" key="5">
    <source>
        <dbReference type="ARBA" id="ARBA00022771"/>
    </source>
</evidence>